<keyword evidence="1" id="KW-0175">Coiled coil</keyword>
<dbReference type="AlphaFoldDB" id="A0AAD5UZ61"/>
<accession>A0AAD5UZ61</accession>
<dbReference type="Proteomes" id="UP001212997">
    <property type="component" value="Unassembled WGS sequence"/>
</dbReference>
<feature type="compositionally biased region" description="Low complexity" evidence="2">
    <location>
        <begin position="430"/>
        <end position="451"/>
    </location>
</feature>
<dbReference type="EMBL" id="JANAWD010000371">
    <property type="protein sequence ID" value="KAJ3480510.1"/>
    <property type="molecule type" value="Genomic_DNA"/>
</dbReference>
<evidence type="ECO:0000256" key="1">
    <source>
        <dbReference type="SAM" id="Coils"/>
    </source>
</evidence>
<feature type="domain" description="Smr" evidence="3">
    <location>
        <begin position="549"/>
        <end position="605"/>
    </location>
</feature>
<feature type="region of interest" description="Disordered" evidence="2">
    <location>
        <begin position="384"/>
        <end position="455"/>
    </location>
</feature>
<feature type="region of interest" description="Disordered" evidence="2">
    <location>
        <begin position="173"/>
        <end position="212"/>
    </location>
</feature>
<name>A0AAD5UZ61_9APHY</name>
<dbReference type="PROSITE" id="PS50828">
    <property type="entry name" value="SMR"/>
    <property type="match status" value="1"/>
</dbReference>
<dbReference type="InterPro" id="IPR002625">
    <property type="entry name" value="Smr_dom"/>
</dbReference>
<evidence type="ECO:0000313" key="5">
    <source>
        <dbReference type="Proteomes" id="UP001212997"/>
    </source>
</evidence>
<comment type="caution">
    <text evidence="4">The sequence shown here is derived from an EMBL/GenBank/DDBJ whole genome shotgun (WGS) entry which is preliminary data.</text>
</comment>
<feature type="compositionally biased region" description="Low complexity" evidence="2">
    <location>
        <begin position="136"/>
        <end position="148"/>
    </location>
</feature>
<feature type="compositionally biased region" description="Pro residues" evidence="2">
    <location>
        <begin position="406"/>
        <end position="423"/>
    </location>
</feature>
<dbReference type="Gene3D" id="3.30.1370.110">
    <property type="match status" value="1"/>
</dbReference>
<evidence type="ECO:0000313" key="4">
    <source>
        <dbReference type="EMBL" id="KAJ3480510.1"/>
    </source>
</evidence>
<feature type="region of interest" description="Disordered" evidence="2">
    <location>
        <begin position="136"/>
        <end position="160"/>
    </location>
</feature>
<dbReference type="PANTHER" id="PTHR47417:SF1">
    <property type="entry name" value="SMR DOMAIN-CONTAINING PROTEIN YPL199C"/>
    <property type="match status" value="1"/>
</dbReference>
<keyword evidence="5" id="KW-1185">Reference proteome</keyword>
<organism evidence="4 5">
    <name type="scientific">Meripilus lineatus</name>
    <dbReference type="NCBI Taxonomy" id="2056292"/>
    <lineage>
        <taxon>Eukaryota</taxon>
        <taxon>Fungi</taxon>
        <taxon>Dikarya</taxon>
        <taxon>Basidiomycota</taxon>
        <taxon>Agaricomycotina</taxon>
        <taxon>Agaricomycetes</taxon>
        <taxon>Polyporales</taxon>
        <taxon>Meripilaceae</taxon>
        <taxon>Meripilus</taxon>
    </lineage>
</organism>
<evidence type="ECO:0000259" key="3">
    <source>
        <dbReference type="PROSITE" id="PS50828"/>
    </source>
</evidence>
<protein>
    <recommendedName>
        <fullName evidence="3">Smr domain-containing protein</fullName>
    </recommendedName>
</protein>
<dbReference type="PANTHER" id="PTHR47417">
    <property type="entry name" value="SMR DOMAIN-CONTAINING PROTEIN YPL199C"/>
    <property type="match status" value="1"/>
</dbReference>
<dbReference type="SUPFAM" id="SSF160443">
    <property type="entry name" value="SMR domain-like"/>
    <property type="match status" value="1"/>
</dbReference>
<feature type="coiled-coil region" evidence="1">
    <location>
        <begin position="478"/>
        <end position="531"/>
    </location>
</feature>
<feature type="compositionally biased region" description="Polar residues" evidence="2">
    <location>
        <begin position="173"/>
        <end position="186"/>
    </location>
</feature>
<dbReference type="InterPro" id="IPR053020">
    <property type="entry name" value="Smr_domain_protein"/>
</dbReference>
<evidence type="ECO:0000256" key="2">
    <source>
        <dbReference type="SAM" id="MobiDB-lite"/>
    </source>
</evidence>
<dbReference type="Pfam" id="PF01713">
    <property type="entry name" value="Smr"/>
    <property type="match status" value="1"/>
</dbReference>
<proteinExistence type="predicted"/>
<reference evidence="4" key="1">
    <citation type="submission" date="2022-07" db="EMBL/GenBank/DDBJ databases">
        <title>Genome Sequence of Physisporinus lineatus.</title>
        <authorList>
            <person name="Buettner E."/>
        </authorList>
    </citation>
    <scope>NUCLEOTIDE SEQUENCE</scope>
    <source>
        <strain evidence="4">VT162</strain>
    </source>
</reference>
<dbReference type="InterPro" id="IPR036063">
    <property type="entry name" value="Smr_dom_sf"/>
</dbReference>
<gene>
    <name evidence="4" type="ORF">NLI96_g8298</name>
</gene>
<sequence>MDSIYAIGMGLGIRALIDSIAHDNHRASALVGLWEGIVLNHFVVKLPTSFDPYLAFGFRLFVDFLFTESLTRMTIIVLWTGLGMLFADIGGEVFADRRFRRFSRRIRRKLPLPSFEDLPYVQFSRVRFLEGSETASESSRTTLRSTTLPPQSPLQPILRRSTRPLPGQFDQWSEVTTQLSNGSQVSTDTRDDRNRDEEDDPERTPRPSPTVLSEALSYVDEVPITDIPLIPDNMSQARLSLAPQDDELVRLGYGSSGLTTPAHPLSPNTHPEDQPYIHSGLTTPRRPVTPYQDPNLPPVQTYSESRPLSPLTDVPPIPIPLSARITTHLLEGGAEYMGGFTIPQPFMDTNGPQEYTNPLPTTPGFIIPSDSQIPDIPGEEASYMSKREEARATAGDGFPDAASMADPPPSYQEPIVLRPPPSVIPETVEPPEQASEQAAAEPSAAQPAPVERNFPDHVSEAGESVISGHSRTAIIGRAESFRQEAQAMEKERDKIRSDLRKAQQDKRWLDALKLEVDLEEAQERAKQLHAKAAHRFWRAHNLKPEPHEIDVHRLSVAEAINQVKRALRDSIVSNSPQLKIITGKGKHSKDGVPVLKLAIVRELQK</sequence>